<dbReference type="GO" id="GO:0005829">
    <property type="term" value="C:cytosol"/>
    <property type="evidence" value="ECO:0007669"/>
    <property type="project" value="TreeGrafter"/>
</dbReference>
<dbReference type="InterPro" id="IPR023214">
    <property type="entry name" value="HAD_sf"/>
</dbReference>
<evidence type="ECO:0000256" key="4">
    <source>
        <dbReference type="ARBA" id="ARBA00013078"/>
    </source>
</evidence>
<dbReference type="PANTHER" id="PTHR43434">
    <property type="entry name" value="PHOSPHOGLYCOLATE PHOSPHATASE"/>
    <property type="match status" value="1"/>
</dbReference>
<dbReference type="SUPFAM" id="SSF56784">
    <property type="entry name" value="HAD-like"/>
    <property type="match status" value="1"/>
</dbReference>
<dbReference type="PANTHER" id="PTHR43434:SF1">
    <property type="entry name" value="PHOSPHOGLYCOLATE PHOSPHATASE"/>
    <property type="match status" value="1"/>
</dbReference>
<dbReference type="InterPro" id="IPR036412">
    <property type="entry name" value="HAD-like_sf"/>
</dbReference>
<comment type="pathway">
    <text evidence="2">Organic acid metabolism; glycolate biosynthesis; glycolate from 2-phosphoglycolate: step 1/1.</text>
</comment>
<evidence type="ECO:0000313" key="6">
    <source>
        <dbReference type="Proteomes" id="UP000324233"/>
    </source>
</evidence>
<dbReference type="InterPro" id="IPR041492">
    <property type="entry name" value="HAD_2"/>
</dbReference>
<protein>
    <recommendedName>
        <fullName evidence="4">phosphoglycolate phosphatase</fullName>
        <ecNumber evidence="4">3.1.3.18</ecNumber>
    </recommendedName>
</protein>
<dbReference type="Pfam" id="PF13419">
    <property type="entry name" value="HAD_2"/>
    <property type="match status" value="1"/>
</dbReference>
<keyword evidence="6" id="KW-1185">Reference proteome</keyword>
<evidence type="ECO:0000256" key="3">
    <source>
        <dbReference type="ARBA" id="ARBA00006171"/>
    </source>
</evidence>
<dbReference type="GO" id="GO:0008967">
    <property type="term" value="F:phosphoglycolate phosphatase activity"/>
    <property type="evidence" value="ECO:0007669"/>
    <property type="project" value="UniProtKB-EC"/>
</dbReference>
<comment type="catalytic activity">
    <reaction evidence="1">
        <text>2-phosphoglycolate + H2O = glycolate + phosphate</text>
        <dbReference type="Rhea" id="RHEA:14369"/>
        <dbReference type="ChEBI" id="CHEBI:15377"/>
        <dbReference type="ChEBI" id="CHEBI:29805"/>
        <dbReference type="ChEBI" id="CHEBI:43474"/>
        <dbReference type="ChEBI" id="CHEBI:58033"/>
        <dbReference type="EC" id="3.1.3.18"/>
    </reaction>
</comment>
<keyword evidence="5" id="KW-0378">Hydrolase</keyword>
<reference evidence="5 6" key="1">
    <citation type="submission" date="2019-08" db="EMBL/GenBank/DDBJ databases">
        <title>Deep-cultivation of Planctomycetes and their phenomic and genomic characterization uncovers novel biology.</title>
        <authorList>
            <person name="Wiegand S."/>
            <person name="Jogler M."/>
            <person name="Boedeker C."/>
            <person name="Pinto D."/>
            <person name="Vollmers J."/>
            <person name="Rivas-Marin E."/>
            <person name="Kohn T."/>
            <person name="Peeters S.H."/>
            <person name="Heuer A."/>
            <person name="Rast P."/>
            <person name="Oberbeckmann S."/>
            <person name="Bunk B."/>
            <person name="Jeske O."/>
            <person name="Meyerdierks A."/>
            <person name="Storesund J.E."/>
            <person name="Kallscheuer N."/>
            <person name="Luecker S."/>
            <person name="Lage O.M."/>
            <person name="Pohl T."/>
            <person name="Merkel B.J."/>
            <person name="Hornburger P."/>
            <person name="Mueller R.-W."/>
            <person name="Bruemmer F."/>
            <person name="Labrenz M."/>
            <person name="Spormann A.M."/>
            <person name="Op den Camp H."/>
            <person name="Overmann J."/>
            <person name="Amann R."/>
            <person name="Jetten M.S.M."/>
            <person name="Mascher T."/>
            <person name="Medema M.H."/>
            <person name="Devos D.P."/>
            <person name="Kaster A.-K."/>
            <person name="Ovreas L."/>
            <person name="Rohde M."/>
            <person name="Galperin M.Y."/>
            <person name="Jogler C."/>
        </authorList>
    </citation>
    <scope>NUCLEOTIDE SEQUENCE [LARGE SCALE GENOMIC DNA]</scope>
    <source>
        <strain evidence="5 6">OJF2</strain>
    </source>
</reference>
<dbReference type="OrthoDB" id="9796026at2"/>
<organism evidence="5 6">
    <name type="scientific">Aquisphaera giovannonii</name>
    <dbReference type="NCBI Taxonomy" id="406548"/>
    <lineage>
        <taxon>Bacteria</taxon>
        <taxon>Pseudomonadati</taxon>
        <taxon>Planctomycetota</taxon>
        <taxon>Planctomycetia</taxon>
        <taxon>Isosphaerales</taxon>
        <taxon>Isosphaeraceae</taxon>
        <taxon>Aquisphaera</taxon>
    </lineage>
</organism>
<dbReference type="EC" id="3.1.3.18" evidence="4"/>
<dbReference type="InterPro" id="IPR050155">
    <property type="entry name" value="HAD-like_hydrolase_sf"/>
</dbReference>
<dbReference type="GO" id="GO:0006281">
    <property type="term" value="P:DNA repair"/>
    <property type="evidence" value="ECO:0007669"/>
    <property type="project" value="TreeGrafter"/>
</dbReference>
<proteinExistence type="inferred from homology"/>
<dbReference type="RefSeq" id="WP_148592558.1">
    <property type="nucleotide sequence ID" value="NZ_CP042997.1"/>
</dbReference>
<dbReference type="AlphaFoldDB" id="A0A5B9VX75"/>
<dbReference type="EMBL" id="CP042997">
    <property type="protein sequence ID" value="QEH32986.1"/>
    <property type="molecule type" value="Genomic_DNA"/>
</dbReference>
<dbReference type="KEGG" id="agv:OJF2_14780"/>
<evidence type="ECO:0000313" key="5">
    <source>
        <dbReference type="EMBL" id="QEH32986.1"/>
    </source>
</evidence>
<evidence type="ECO:0000256" key="1">
    <source>
        <dbReference type="ARBA" id="ARBA00000830"/>
    </source>
</evidence>
<dbReference type="Proteomes" id="UP000324233">
    <property type="component" value="Chromosome"/>
</dbReference>
<comment type="similarity">
    <text evidence="3">Belongs to the HAD-like hydrolase superfamily. CbbY/CbbZ/Gph/YieH family.</text>
</comment>
<accession>A0A5B9VX75</accession>
<dbReference type="Gene3D" id="3.40.50.1000">
    <property type="entry name" value="HAD superfamily/HAD-like"/>
    <property type="match status" value="1"/>
</dbReference>
<name>A0A5B9VX75_9BACT</name>
<gene>
    <name evidence="5" type="primary">gph_1</name>
    <name evidence="5" type="ORF">OJF2_14780</name>
</gene>
<sequence>MAAPHDPQLALRQFAKSNDFFIGIDSDGCAFDTMEVKHKECFIPNIIRFYSLAAISKYAREAAEFVNLYSRWRGINRFPALTMTFDLLAERPEVLRRHVPLPPLAGVRGWIARETKLSNPTLKAEAAATGDADLAQALEWSEAVNRTIGEVVHDVPPFPFVRESLESMKGKADVMVVSATPGEALEREWSEHGLTPYVGLIAGQELGSKKEHLALAAVGRYEPHRILMVGDAPGDMDAATANGVLFYPIDPGFEDESWQRFFEEALPKFLNEDYAGAYMDRQVARFRSLLPDSPPWKDR</sequence>
<evidence type="ECO:0000256" key="2">
    <source>
        <dbReference type="ARBA" id="ARBA00004818"/>
    </source>
</evidence>